<evidence type="ECO:0000256" key="3">
    <source>
        <dbReference type="ARBA" id="ARBA00008900"/>
    </source>
</evidence>
<dbReference type="InterPro" id="IPR038418">
    <property type="entry name" value="6-PTP_synth/QueD_sf"/>
</dbReference>
<sequence>MDTPSADLPSPLIGRRGQAIWRSTKTYGHAEGLSCCFRQWRATHSHCRLLHGYALSFRLTFASEELDETNWCFDFGGLKPVKAWLHQMFDHTLLIARDDPEIAEFQRLADRGLVDLRVLPAVGCEATAIFTYNYVSRFVAEATGDRVWLDEVTVREHEGNSATYTPGRRTGVPHGV</sequence>
<dbReference type="RefSeq" id="WP_377050157.1">
    <property type="nucleotide sequence ID" value="NZ_JBHLVZ010000022.1"/>
</dbReference>
<evidence type="ECO:0000256" key="4">
    <source>
        <dbReference type="ARBA" id="ARBA00012982"/>
    </source>
</evidence>
<evidence type="ECO:0000256" key="5">
    <source>
        <dbReference type="ARBA" id="ARBA00018141"/>
    </source>
</evidence>
<comment type="similarity">
    <text evidence="3">Belongs to the PTPS family. QueD subfamily.</text>
</comment>
<comment type="catalytic activity">
    <reaction evidence="7">
        <text>7,8-dihydroneopterin 3'-triphosphate + H2O = 6-carboxy-5,6,7,8-tetrahydropterin + triphosphate + acetaldehyde + 2 H(+)</text>
        <dbReference type="Rhea" id="RHEA:27966"/>
        <dbReference type="ChEBI" id="CHEBI:15343"/>
        <dbReference type="ChEBI" id="CHEBI:15377"/>
        <dbReference type="ChEBI" id="CHEBI:15378"/>
        <dbReference type="ChEBI" id="CHEBI:18036"/>
        <dbReference type="ChEBI" id="CHEBI:58462"/>
        <dbReference type="ChEBI" id="CHEBI:61032"/>
        <dbReference type="EC" id="4.1.2.50"/>
    </reaction>
</comment>
<organism evidence="8 9">
    <name type="scientific">Muricoccus vinaceus</name>
    <dbReference type="NCBI Taxonomy" id="424704"/>
    <lineage>
        <taxon>Bacteria</taxon>
        <taxon>Pseudomonadati</taxon>
        <taxon>Pseudomonadota</taxon>
        <taxon>Alphaproteobacteria</taxon>
        <taxon>Acetobacterales</taxon>
        <taxon>Roseomonadaceae</taxon>
        <taxon>Muricoccus</taxon>
    </lineage>
</organism>
<gene>
    <name evidence="8" type="ORF">ACFFIC_10725</name>
</gene>
<dbReference type="InterPro" id="IPR007115">
    <property type="entry name" value="6-PTP_synth/QueD"/>
</dbReference>
<dbReference type="EMBL" id="JBHLVZ010000022">
    <property type="protein sequence ID" value="MFC0386013.1"/>
    <property type="molecule type" value="Genomic_DNA"/>
</dbReference>
<proteinExistence type="inferred from homology"/>
<reference evidence="8 9" key="1">
    <citation type="submission" date="2024-09" db="EMBL/GenBank/DDBJ databases">
        <authorList>
            <person name="Sun Q."/>
            <person name="Mori K."/>
        </authorList>
    </citation>
    <scope>NUCLEOTIDE SEQUENCE [LARGE SCALE GENOMIC DNA]</scope>
    <source>
        <strain evidence="8 9">CCM 7468</strain>
    </source>
</reference>
<dbReference type="Gene3D" id="3.30.479.10">
    <property type="entry name" value="6-pyruvoyl tetrahydropterin synthase/QueD"/>
    <property type="match status" value="1"/>
</dbReference>
<comment type="function">
    <text evidence="1">Catalyzes the conversion of 7,8-dihydroneopterin triphosphate (H2NTP) to 6-carboxy-5,6,7,8-tetrahydropterin (CPH4) and acetaldehyde.</text>
</comment>
<keyword evidence="9" id="KW-1185">Reference proteome</keyword>
<name>A0ABV6IQY2_9PROT</name>
<evidence type="ECO:0000313" key="9">
    <source>
        <dbReference type="Proteomes" id="UP001589789"/>
    </source>
</evidence>
<evidence type="ECO:0000313" key="8">
    <source>
        <dbReference type="EMBL" id="MFC0386013.1"/>
    </source>
</evidence>
<dbReference type="EC" id="4.1.2.50" evidence="4"/>
<dbReference type="Proteomes" id="UP001589789">
    <property type="component" value="Unassembled WGS sequence"/>
</dbReference>
<protein>
    <recommendedName>
        <fullName evidence="5">6-carboxy-5,6,7,8-tetrahydropterin synthase</fullName>
        <ecNumber evidence="4">4.1.2.50</ecNumber>
    </recommendedName>
    <alternativeName>
        <fullName evidence="6">Queuosine biosynthesis protein QueD</fullName>
    </alternativeName>
</protein>
<evidence type="ECO:0000256" key="7">
    <source>
        <dbReference type="ARBA" id="ARBA00048807"/>
    </source>
</evidence>
<evidence type="ECO:0000256" key="6">
    <source>
        <dbReference type="ARBA" id="ARBA00031449"/>
    </source>
</evidence>
<comment type="caution">
    <text evidence="8">The sequence shown here is derived from an EMBL/GenBank/DDBJ whole genome shotgun (WGS) entry which is preliminary data.</text>
</comment>
<dbReference type="Pfam" id="PF01242">
    <property type="entry name" value="PTPS"/>
    <property type="match status" value="1"/>
</dbReference>
<comment type="pathway">
    <text evidence="2">Purine metabolism; 7-cyano-7-deazaguanine biosynthesis.</text>
</comment>
<evidence type="ECO:0000256" key="2">
    <source>
        <dbReference type="ARBA" id="ARBA00005061"/>
    </source>
</evidence>
<dbReference type="SUPFAM" id="SSF55620">
    <property type="entry name" value="Tetrahydrobiopterin biosynthesis enzymes-like"/>
    <property type="match status" value="1"/>
</dbReference>
<accession>A0ABV6IQY2</accession>
<evidence type="ECO:0000256" key="1">
    <source>
        <dbReference type="ARBA" id="ARBA00002285"/>
    </source>
</evidence>